<organism evidence="2">
    <name type="scientific">marine sediment metagenome</name>
    <dbReference type="NCBI Taxonomy" id="412755"/>
    <lineage>
        <taxon>unclassified sequences</taxon>
        <taxon>metagenomes</taxon>
        <taxon>ecological metagenomes</taxon>
    </lineage>
</organism>
<dbReference type="EMBL" id="LAZR01002082">
    <property type="protein sequence ID" value="KKN34822.1"/>
    <property type="molecule type" value="Genomic_DNA"/>
</dbReference>
<evidence type="ECO:0000256" key="1">
    <source>
        <dbReference type="SAM" id="MobiDB-lite"/>
    </source>
</evidence>
<dbReference type="AlphaFoldDB" id="A0A0F9QCR9"/>
<name>A0A0F9QCR9_9ZZZZ</name>
<protein>
    <recommendedName>
        <fullName evidence="3">Portal protein</fullName>
    </recommendedName>
</protein>
<proteinExistence type="predicted"/>
<accession>A0A0F9QCR9</accession>
<feature type="compositionally biased region" description="Low complexity" evidence="1">
    <location>
        <begin position="588"/>
        <end position="598"/>
    </location>
</feature>
<gene>
    <name evidence="2" type="ORF">LCGC14_0790020</name>
</gene>
<evidence type="ECO:0000313" key="2">
    <source>
        <dbReference type="EMBL" id="KKN34822.1"/>
    </source>
</evidence>
<feature type="region of interest" description="Disordered" evidence="1">
    <location>
        <begin position="567"/>
        <end position="609"/>
    </location>
</feature>
<sequence>MPDEPYKAEEVIELAKALQDQPGFQERQGIMENWDALRWRKMPVNILGISGKLEYLTPGIAAAVDRYRSRMFSATITISVAPKSTKLEDKNAAQRAENYFYRSFHDFAAETTEEEALDFQAWAGCGIWHPDWSRDVMKKLTGVKTGSIEELRSTIQEGMEKGFDGNPFQMISPHPQQVYWEPDLSVVAEVGEVKVRTAVDMYEEHETKITDLVSAVMPDEAESIWKETLEYYHLETEEFIYTVLGAGELSETVEVRPNPAHKPRYSLAAGRLTSSLLPHEKYRPLVHDLYPIALAINIMKTLMMSGALNTGRPLYQEIADNAKSQDIVSILSDPSSATRVITLDTSQGKMPPAKRGYHWEPVAAPTPDQLKEALAELRLDWDSYAFPTALSPEATELDAKSGYDRSQQEDVAVDFLNPALLNRARAWKKNFLMMGEMLQEIGIPVRLRAVPRAEGLSRAQRAEMTVKPTDFEDIDLEVGFSSKSRTASFAENEEQNRQYQLGLRSKSSIMANIHEDPVEEGKRIALDRMADAGEAQAEAFAIAAMQALQPLDMQAFLAQQAAVAAQPTNGAAGGPAPGETIRKERPPGDAVAPALGAPAIPPAQSEPGQ</sequence>
<evidence type="ECO:0008006" key="3">
    <source>
        <dbReference type="Google" id="ProtNLM"/>
    </source>
</evidence>
<comment type="caution">
    <text evidence="2">The sequence shown here is derived from an EMBL/GenBank/DDBJ whole genome shotgun (WGS) entry which is preliminary data.</text>
</comment>
<reference evidence="2" key="1">
    <citation type="journal article" date="2015" name="Nature">
        <title>Complex archaea that bridge the gap between prokaryotes and eukaryotes.</title>
        <authorList>
            <person name="Spang A."/>
            <person name="Saw J.H."/>
            <person name="Jorgensen S.L."/>
            <person name="Zaremba-Niedzwiedzka K."/>
            <person name="Martijn J."/>
            <person name="Lind A.E."/>
            <person name="van Eijk R."/>
            <person name="Schleper C."/>
            <person name="Guy L."/>
            <person name="Ettema T.J."/>
        </authorList>
    </citation>
    <scope>NUCLEOTIDE SEQUENCE</scope>
</reference>